<dbReference type="EMBL" id="KN839912">
    <property type="protein sequence ID" value="KIJ58745.1"/>
    <property type="molecule type" value="Genomic_DNA"/>
</dbReference>
<proteinExistence type="predicted"/>
<dbReference type="AlphaFoldDB" id="A0A0C9VM88"/>
<dbReference type="Proteomes" id="UP000053820">
    <property type="component" value="Unassembled WGS sequence"/>
</dbReference>
<protein>
    <submittedName>
        <fullName evidence="2">Uncharacterized protein</fullName>
    </submittedName>
</protein>
<accession>A0A0C9VM88</accession>
<feature type="region of interest" description="Disordered" evidence="1">
    <location>
        <begin position="223"/>
        <end position="307"/>
    </location>
</feature>
<organism evidence="2 3">
    <name type="scientific">Hydnomerulius pinastri MD-312</name>
    <dbReference type="NCBI Taxonomy" id="994086"/>
    <lineage>
        <taxon>Eukaryota</taxon>
        <taxon>Fungi</taxon>
        <taxon>Dikarya</taxon>
        <taxon>Basidiomycota</taxon>
        <taxon>Agaricomycotina</taxon>
        <taxon>Agaricomycetes</taxon>
        <taxon>Agaricomycetidae</taxon>
        <taxon>Boletales</taxon>
        <taxon>Boletales incertae sedis</taxon>
        <taxon>Leucogyrophana</taxon>
    </lineage>
</organism>
<name>A0A0C9VM88_9AGAM</name>
<evidence type="ECO:0000313" key="2">
    <source>
        <dbReference type="EMBL" id="KIJ58745.1"/>
    </source>
</evidence>
<feature type="compositionally biased region" description="Basic and acidic residues" evidence="1">
    <location>
        <begin position="226"/>
        <end position="254"/>
    </location>
</feature>
<feature type="compositionally biased region" description="Polar residues" evidence="1">
    <location>
        <begin position="402"/>
        <end position="412"/>
    </location>
</feature>
<evidence type="ECO:0000256" key="1">
    <source>
        <dbReference type="SAM" id="MobiDB-lite"/>
    </source>
</evidence>
<dbReference type="OrthoDB" id="2643134at2759"/>
<keyword evidence="3" id="KW-1185">Reference proteome</keyword>
<feature type="region of interest" description="Disordered" evidence="1">
    <location>
        <begin position="376"/>
        <end position="447"/>
    </location>
</feature>
<evidence type="ECO:0000313" key="3">
    <source>
        <dbReference type="Proteomes" id="UP000053820"/>
    </source>
</evidence>
<dbReference type="HOGENOM" id="CLU_580107_0_0_1"/>
<gene>
    <name evidence="2" type="ORF">HYDPIDRAFT_33857</name>
</gene>
<sequence length="471" mass="52443">MSISKAVLFHADFRLTQEHIRSLGNIYSFVTSSDSNVTLTVRSGSNTTVCEVEVPRAYKVALHALSYKYELLKFTVAYLTPPNDAMRPVYRQLLSSLFYLNEVRTAFYTEASQIPRDRTFQTWRSNAFDYYLWLDYMCGDHGESARHRLEVIHNITFEVLASRAPGIEDILTIFNWSTYRQRYCQVVDFCGLEYPLEKMIGRAPPDARKWVDAIVVGVSRGAQDGMGEKHAGEGARNKEISSDMGKEGDRDIGHGDGASDDENAPRRDKGKGIMQEQTSAGQQQQQEQALRPTTEGASGSRPPRSPQAMEALNTLMRQLMSSGGVPSENPSGLSEERRTEAVGLRLFTTALAKINEEPTLIREFFQLAGMAEQARSEVQLSQSRERASDQSTAPGAPVARSLPSTSDEQQQRAPEAGPSGRPSRPPPPTSPKMKRRGSNPQIAPSPAFLTLRAEVTMSDPLFTAWKKYRKP</sequence>
<reference evidence="2 3" key="1">
    <citation type="submission" date="2014-04" db="EMBL/GenBank/DDBJ databases">
        <title>Evolutionary Origins and Diversification of the Mycorrhizal Mutualists.</title>
        <authorList>
            <consortium name="DOE Joint Genome Institute"/>
            <consortium name="Mycorrhizal Genomics Consortium"/>
            <person name="Kohler A."/>
            <person name="Kuo A."/>
            <person name="Nagy L.G."/>
            <person name="Floudas D."/>
            <person name="Copeland A."/>
            <person name="Barry K.W."/>
            <person name="Cichocki N."/>
            <person name="Veneault-Fourrey C."/>
            <person name="LaButti K."/>
            <person name="Lindquist E.A."/>
            <person name="Lipzen A."/>
            <person name="Lundell T."/>
            <person name="Morin E."/>
            <person name="Murat C."/>
            <person name="Riley R."/>
            <person name="Ohm R."/>
            <person name="Sun H."/>
            <person name="Tunlid A."/>
            <person name="Henrissat B."/>
            <person name="Grigoriev I.V."/>
            <person name="Hibbett D.S."/>
            <person name="Martin F."/>
        </authorList>
    </citation>
    <scope>NUCLEOTIDE SEQUENCE [LARGE SCALE GENOMIC DNA]</scope>
    <source>
        <strain evidence="2 3">MD-312</strain>
    </source>
</reference>
<feature type="compositionally biased region" description="Low complexity" evidence="1">
    <location>
        <begin position="275"/>
        <end position="289"/>
    </location>
</feature>